<dbReference type="Gene3D" id="1.10.10.10">
    <property type="entry name" value="Winged helix-like DNA-binding domain superfamily/Winged helix DNA-binding domain"/>
    <property type="match status" value="1"/>
</dbReference>
<dbReference type="InterPro" id="IPR013324">
    <property type="entry name" value="RNA_pol_sigma_r3/r4-like"/>
</dbReference>
<evidence type="ECO:0000256" key="2">
    <source>
        <dbReference type="ARBA" id="ARBA00023015"/>
    </source>
</evidence>
<dbReference type="NCBIfam" id="TIGR02937">
    <property type="entry name" value="sigma70-ECF"/>
    <property type="match status" value="1"/>
</dbReference>
<dbReference type="InterPro" id="IPR013325">
    <property type="entry name" value="RNA_pol_sigma_r2"/>
</dbReference>
<evidence type="ECO:0000259" key="6">
    <source>
        <dbReference type="Pfam" id="PF04542"/>
    </source>
</evidence>
<dbReference type="EMBL" id="BAAAQM010000001">
    <property type="protein sequence ID" value="GAA1951023.1"/>
    <property type="molecule type" value="Genomic_DNA"/>
</dbReference>
<accession>A0ABN2QHK2</accession>
<evidence type="ECO:0000313" key="8">
    <source>
        <dbReference type="EMBL" id="GAA1951023.1"/>
    </source>
</evidence>
<evidence type="ECO:0000256" key="3">
    <source>
        <dbReference type="ARBA" id="ARBA00023082"/>
    </source>
</evidence>
<dbReference type="InterPro" id="IPR014284">
    <property type="entry name" value="RNA_pol_sigma-70_dom"/>
</dbReference>
<dbReference type="InterPro" id="IPR039425">
    <property type="entry name" value="RNA_pol_sigma-70-like"/>
</dbReference>
<feature type="domain" description="RNA polymerase sigma factor 70 region 4 type 2" evidence="7">
    <location>
        <begin position="110"/>
        <end position="161"/>
    </location>
</feature>
<comment type="similarity">
    <text evidence="1">Belongs to the sigma-70 factor family. ECF subfamily.</text>
</comment>
<evidence type="ECO:0000259" key="7">
    <source>
        <dbReference type="Pfam" id="PF08281"/>
    </source>
</evidence>
<dbReference type="InterPro" id="IPR036388">
    <property type="entry name" value="WH-like_DNA-bd_sf"/>
</dbReference>
<comment type="caution">
    <text evidence="8">The sequence shown here is derived from an EMBL/GenBank/DDBJ whole genome shotgun (WGS) entry which is preliminary data.</text>
</comment>
<dbReference type="InterPro" id="IPR007627">
    <property type="entry name" value="RNA_pol_sigma70_r2"/>
</dbReference>
<feature type="domain" description="RNA polymerase sigma-70 region 2" evidence="6">
    <location>
        <begin position="21"/>
        <end position="83"/>
    </location>
</feature>
<reference evidence="8 9" key="1">
    <citation type="journal article" date="2019" name="Int. J. Syst. Evol. Microbiol.">
        <title>The Global Catalogue of Microorganisms (GCM) 10K type strain sequencing project: providing services to taxonomists for standard genome sequencing and annotation.</title>
        <authorList>
            <consortium name="The Broad Institute Genomics Platform"/>
            <consortium name="The Broad Institute Genome Sequencing Center for Infectious Disease"/>
            <person name="Wu L."/>
            <person name="Ma J."/>
        </authorList>
    </citation>
    <scope>NUCLEOTIDE SEQUENCE [LARGE SCALE GENOMIC DNA]</scope>
    <source>
        <strain evidence="8 9">JCM 16013</strain>
    </source>
</reference>
<dbReference type="InterPro" id="IPR014325">
    <property type="entry name" value="RNA_pol_sigma-E_actinobac"/>
</dbReference>
<keyword evidence="5" id="KW-0804">Transcription</keyword>
<dbReference type="InterPro" id="IPR013249">
    <property type="entry name" value="RNA_pol_sigma70_r4_t2"/>
</dbReference>
<evidence type="ECO:0000256" key="4">
    <source>
        <dbReference type="ARBA" id="ARBA00023125"/>
    </source>
</evidence>
<dbReference type="Pfam" id="PF04542">
    <property type="entry name" value="Sigma70_r2"/>
    <property type="match status" value="1"/>
</dbReference>
<dbReference type="RefSeq" id="WP_344655008.1">
    <property type="nucleotide sequence ID" value="NZ_BAAAQM010000001.1"/>
</dbReference>
<gene>
    <name evidence="8" type="ORF">GCM10009838_02690</name>
</gene>
<dbReference type="Proteomes" id="UP001499854">
    <property type="component" value="Unassembled WGS sequence"/>
</dbReference>
<organism evidence="8 9">
    <name type="scientific">Catenulispora subtropica</name>
    <dbReference type="NCBI Taxonomy" id="450798"/>
    <lineage>
        <taxon>Bacteria</taxon>
        <taxon>Bacillati</taxon>
        <taxon>Actinomycetota</taxon>
        <taxon>Actinomycetes</taxon>
        <taxon>Catenulisporales</taxon>
        <taxon>Catenulisporaceae</taxon>
        <taxon>Catenulispora</taxon>
    </lineage>
</organism>
<evidence type="ECO:0000256" key="1">
    <source>
        <dbReference type="ARBA" id="ARBA00010641"/>
    </source>
</evidence>
<keyword evidence="3" id="KW-0731">Sigma factor</keyword>
<name>A0ABN2QHK2_9ACTN</name>
<dbReference type="Pfam" id="PF08281">
    <property type="entry name" value="Sigma70_r4_2"/>
    <property type="match status" value="1"/>
</dbReference>
<keyword evidence="9" id="KW-1185">Reference proteome</keyword>
<dbReference type="PANTHER" id="PTHR43133:SF50">
    <property type="entry name" value="ECF RNA POLYMERASE SIGMA FACTOR SIGM"/>
    <property type="match status" value="1"/>
</dbReference>
<evidence type="ECO:0000313" key="9">
    <source>
        <dbReference type="Proteomes" id="UP001499854"/>
    </source>
</evidence>
<proteinExistence type="inferred from homology"/>
<dbReference type="NCBIfam" id="TIGR02983">
    <property type="entry name" value="SigE-fam_strep"/>
    <property type="match status" value="1"/>
</dbReference>
<evidence type="ECO:0000256" key="5">
    <source>
        <dbReference type="ARBA" id="ARBA00023163"/>
    </source>
</evidence>
<sequence>MISRLSPEELADFTEFAQVRQRHLMRTAYLLCGEKQTAQDLTQTALLNLCRAWHRVRRADEVDSYAHRVLINAFLSAQRKADRERKALWDKAWDTAPARAADHTTELRLTLLAALDRLPPKARAVVVLRYWEDLSVEATAAALGCSTGNVKSQSSRALAKLRELLGDGFDTIESEPMENKHGN</sequence>
<dbReference type="SUPFAM" id="SSF88659">
    <property type="entry name" value="Sigma3 and sigma4 domains of RNA polymerase sigma factors"/>
    <property type="match status" value="1"/>
</dbReference>
<dbReference type="Gene3D" id="1.10.1740.10">
    <property type="match status" value="1"/>
</dbReference>
<dbReference type="PANTHER" id="PTHR43133">
    <property type="entry name" value="RNA POLYMERASE ECF-TYPE SIGMA FACTO"/>
    <property type="match status" value="1"/>
</dbReference>
<dbReference type="SUPFAM" id="SSF88946">
    <property type="entry name" value="Sigma2 domain of RNA polymerase sigma factors"/>
    <property type="match status" value="1"/>
</dbReference>
<protein>
    <submittedName>
        <fullName evidence="8">SigE family RNA polymerase sigma factor</fullName>
    </submittedName>
</protein>
<keyword evidence="4" id="KW-0238">DNA-binding</keyword>
<dbReference type="CDD" id="cd06171">
    <property type="entry name" value="Sigma70_r4"/>
    <property type="match status" value="1"/>
</dbReference>
<keyword evidence="2" id="KW-0805">Transcription regulation</keyword>